<dbReference type="GO" id="GO:0061630">
    <property type="term" value="F:ubiquitin protein ligase activity"/>
    <property type="evidence" value="ECO:0007669"/>
    <property type="project" value="TreeGrafter"/>
</dbReference>
<dbReference type="InterPro" id="IPR051826">
    <property type="entry name" value="E3_ubiquitin-ligase_domain"/>
</dbReference>
<dbReference type="AlphaFoldDB" id="A0A2P5ID90"/>
<dbReference type="InterPro" id="IPR013083">
    <property type="entry name" value="Znf_RING/FYVE/PHD"/>
</dbReference>
<keyword evidence="3" id="KW-0472">Membrane</keyword>
<feature type="compositionally biased region" description="Polar residues" evidence="2">
    <location>
        <begin position="438"/>
        <end position="450"/>
    </location>
</feature>
<organism evidence="5 6">
    <name type="scientific">Diaporthe helianthi</name>
    <dbReference type="NCBI Taxonomy" id="158607"/>
    <lineage>
        <taxon>Eukaryota</taxon>
        <taxon>Fungi</taxon>
        <taxon>Dikarya</taxon>
        <taxon>Ascomycota</taxon>
        <taxon>Pezizomycotina</taxon>
        <taxon>Sordariomycetes</taxon>
        <taxon>Sordariomycetidae</taxon>
        <taxon>Diaporthales</taxon>
        <taxon>Diaporthaceae</taxon>
        <taxon>Diaporthe</taxon>
    </lineage>
</organism>
<feature type="compositionally biased region" description="Acidic residues" evidence="2">
    <location>
        <begin position="273"/>
        <end position="287"/>
    </location>
</feature>
<evidence type="ECO:0000256" key="3">
    <source>
        <dbReference type="SAM" id="Phobius"/>
    </source>
</evidence>
<feature type="compositionally biased region" description="Basic and acidic residues" evidence="2">
    <location>
        <begin position="228"/>
        <end position="240"/>
    </location>
</feature>
<feature type="domain" description="RING-type" evidence="4">
    <location>
        <begin position="304"/>
        <end position="346"/>
    </location>
</feature>
<dbReference type="InterPro" id="IPR001841">
    <property type="entry name" value="Znf_RING"/>
</dbReference>
<feature type="region of interest" description="Disordered" evidence="2">
    <location>
        <begin position="182"/>
        <end position="299"/>
    </location>
</feature>
<feature type="compositionally biased region" description="Basic and acidic residues" evidence="2">
    <location>
        <begin position="197"/>
        <end position="215"/>
    </location>
</feature>
<dbReference type="Gene3D" id="3.30.40.10">
    <property type="entry name" value="Zinc/RING finger domain, C3HC4 (zinc finger)"/>
    <property type="match status" value="1"/>
</dbReference>
<sequence>MALENLDLAGLANIAVRTLHHEIRQATSSAISSAISSATPSPDPTLASSSTVFASSTDPFEGPTSTPQVDNGGNNNRNGQGSGNSSGQGSSPLLFFVALGFGVVFTNLWIIVGVKYCFRYNARNRNIRMTGEDGEPINLENMPQHPRRRRREKKLMTMDEVNEKFPMMKYKSWVASRAQEGLPTRGGISQPPSRANSIRDPDGIIPTIKERESTDGRPVTSGTSIIRETTREPTTEHTEKATPTTTADVEAQATNPGTTNATTAPARTGSPTSDDDDDDHYEDEDDQIHDALPPDALESSGDTCAICIDTLEDDDDIRGLTCGHAFHAVCLDPWLTSRRACCPLCKADYYTPKPRQPQPEGVEGTQVGPTVSIAQDPRTSRANMPSRPGVAWIFSGRRGRMGLPGRNRENGSNQPQLQSRSNNNGRRQRQQQPPQQRTGFFSRSSTQPSSRPAPAAADNSTSQTTEARSGGFLSSIRQNLPSFGRSNAPQEQSAANAQVTPSALEAGTRADAAR</sequence>
<accession>A0A2P5ID90</accession>
<keyword evidence="3" id="KW-0812">Transmembrane</keyword>
<feature type="compositionally biased region" description="Low complexity" evidence="2">
    <location>
        <begin position="418"/>
        <end position="437"/>
    </location>
</feature>
<dbReference type="Pfam" id="PF13639">
    <property type="entry name" value="zf-RING_2"/>
    <property type="match status" value="1"/>
</dbReference>
<evidence type="ECO:0000256" key="2">
    <source>
        <dbReference type="SAM" id="MobiDB-lite"/>
    </source>
</evidence>
<feature type="compositionally biased region" description="Polar residues" evidence="2">
    <location>
        <begin position="458"/>
        <end position="467"/>
    </location>
</feature>
<feature type="compositionally biased region" description="Polar residues" evidence="2">
    <location>
        <begin position="46"/>
        <end position="69"/>
    </location>
</feature>
<feature type="region of interest" description="Disordered" evidence="2">
    <location>
        <begin position="34"/>
        <end position="87"/>
    </location>
</feature>
<dbReference type="GO" id="GO:0005737">
    <property type="term" value="C:cytoplasm"/>
    <property type="evidence" value="ECO:0007669"/>
    <property type="project" value="TreeGrafter"/>
</dbReference>
<dbReference type="OrthoDB" id="8062037at2759"/>
<dbReference type="SUPFAM" id="SSF57850">
    <property type="entry name" value="RING/U-box"/>
    <property type="match status" value="1"/>
</dbReference>
<dbReference type="GO" id="GO:0008270">
    <property type="term" value="F:zinc ion binding"/>
    <property type="evidence" value="ECO:0007669"/>
    <property type="project" value="UniProtKB-KW"/>
</dbReference>
<dbReference type="InParanoid" id="A0A2P5ID90"/>
<feature type="transmembrane region" description="Helical" evidence="3">
    <location>
        <begin position="93"/>
        <end position="118"/>
    </location>
</feature>
<proteinExistence type="predicted"/>
<dbReference type="PROSITE" id="PS50089">
    <property type="entry name" value="ZF_RING_2"/>
    <property type="match status" value="1"/>
</dbReference>
<dbReference type="GO" id="GO:0006511">
    <property type="term" value="P:ubiquitin-dependent protein catabolic process"/>
    <property type="evidence" value="ECO:0007669"/>
    <property type="project" value="TreeGrafter"/>
</dbReference>
<gene>
    <name evidence="5" type="ORF">DHEL01_v201142</name>
</gene>
<dbReference type="PANTHER" id="PTHR22765:SF434">
    <property type="entry name" value="GB|AAD18119.1-RELATED"/>
    <property type="match status" value="1"/>
</dbReference>
<keyword evidence="6" id="KW-1185">Reference proteome</keyword>
<dbReference type="Proteomes" id="UP000094444">
    <property type="component" value="Unassembled WGS sequence"/>
</dbReference>
<feature type="compositionally biased region" description="Polar residues" evidence="2">
    <location>
        <begin position="475"/>
        <end position="501"/>
    </location>
</feature>
<dbReference type="FunFam" id="3.30.40.10:FF:000539">
    <property type="entry name" value="Ring finger domain protein"/>
    <property type="match status" value="1"/>
</dbReference>
<dbReference type="EMBL" id="MAVT02000049">
    <property type="protein sequence ID" value="POS80472.1"/>
    <property type="molecule type" value="Genomic_DNA"/>
</dbReference>
<evidence type="ECO:0000259" key="4">
    <source>
        <dbReference type="PROSITE" id="PS50089"/>
    </source>
</evidence>
<name>A0A2P5ID90_DIAHE</name>
<reference evidence="5" key="1">
    <citation type="submission" date="2017-09" db="EMBL/GenBank/DDBJ databases">
        <title>Polyketide synthases of a Diaporthe helianthi virulent isolate.</title>
        <authorList>
            <person name="Baroncelli R."/>
        </authorList>
    </citation>
    <scope>NUCLEOTIDE SEQUENCE [LARGE SCALE GENOMIC DNA]</scope>
    <source>
        <strain evidence="5">7/96</strain>
    </source>
</reference>
<evidence type="ECO:0000313" key="6">
    <source>
        <dbReference type="Proteomes" id="UP000094444"/>
    </source>
</evidence>
<evidence type="ECO:0000256" key="1">
    <source>
        <dbReference type="PROSITE-ProRule" id="PRU00175"/>
    </source>
</evidence>
<feature type="region of interest" description="Disordered" evidence="2">
    <location>
        <begin position="350"/>
        <end position="514"/>
    </location>
</feature>
<protein>
    <recommendedName>
        <fullName evidence="4">RING-type domain-containing protein</fullName>
    </recommendedName>
</protein>
<dbReference type="CDD" id="cd16473">
    <property type="entry name" value="RING-H2_RNF103"/>
    <property type="match status" value="1"/>
</dbReference>
<keyword evidence="1" id="KW-0479">Metal-binding</keyword>
<keyword evidence="1" id="KW-0863">Zinc-finger</keyword>
<dbReference type="SMART" id="SM00184">
    <property type="entry name" value="RING"/>
    <property type="match status" value="1"/>
</dbReference>
<keyword evidence="1" id="KW-0862">Zinc</keyword>
<keyword evidence="3" id="KW-1133">Transmembrane helix</keyword>
<comment type="caution">
    <text evidence="5">The sequence shown here is derived from an EMBL/GenBank/DDBJ whole genome shotgun (WGS) entry which is preliminary data.</text>
</comment>
<feature type="compositionally biased region" description="Low complexity" evidence="2">
    <location>
        <begin position="241"/>
        <end position="269"/>
    </location>
</feature>
<dbReference type="PANTHER" id="PTHR22765">
    <property type="entry name" value="RING FINGER AND PROTEASE ASSOCIATED DOMAIN-CONTAINING"/>
    <property type="match status" value="1"/>
</dbReference>
<evidence type="ECO:0000313" key="5">
    <source>
        <dbReference type="EMBL" id="POS80472.1"/>
    </source>
</evidence>
<dbReference type="STRING" id="158607.A0A2P5ID90"/>